<evidence type="ECO:0000256" key="1">
    <source>
        <dbReference type="SAM" id="Phobius"/>
    </source>
</evidence>
<feature type="transmembrane region" description="Helical" evidence="1">
    <location>
        <begin position="85"/>
        <end position="102"/>
    </location>
</feature>
<keyword evidence="1" id="KW-1133">Transmembrane helix</keyword>
<dbReference type="AlphaFoldDB" id="A0AAN9MB39"/>
<comment type="caution">
    <text evidence="2">The sequence shown here is derived from an EMBL/GenBank/DDBJ whole genome shotgun (WGS) entry which is preliminary data.</text>
</comment>
<evidence type="ECO:0000313" key="3">
    <source>
        <dbReference type="Proteomes" id="UP001367508"/>
    </source>
</evidence>
<gene>
    <name evidence="2" type="ORF">VNO77_11071</name>
</gene>
<keyword evidence="1" id="KW-0472">Membrane</keyword>
<dbReference type="Proteomes" id="UP001367508">
    <property type="component" value="Unassembled WGS sequence"/>
</dbReference>
<accession>A0AAN9MB39</accession>
<name>A0AAN9MB39_CANGL</name>
<organism evidence="2 3">
    <name type="scientific">Canavalia gladiata</name>
    <name type="common">Sword bean</name>
    <name type="synonym">Dolichos gladiatus</name>
    <dbReference type="NCBI Taxonomy" id="3824"/>
    <lineage>
        <taxon>Eukaryota</taxon>
        <taxon>Viridiplantae</taxon>
        <taxon>Streptophyta</taxon>
        <taxon>Embryophyta</taxon>
        <taxon>Tracheophyta</taxon>
        <taxon>Spermatophyta</taxon>
        <taxon>Magnoliopsida</taxon>
        <taxon>eudicotyledons</taxon>
        <taxon>Gunneridae</taxon>
        <taxon>Pentapetalae</taxon>
        <taxon>rosids</taxon>
        <taxon>fabids</taxon>
        <taxon>Fabales</taxon>
        <taxon>Fabaceae</taxon>
        <taxon>Papilionoideae</taxon>
        <taxon>50 kb inversion clade</taxon>
        <taxon>NPAAA clade</taxon>
        <taxon>indigoferoid/millettioid clade</taxon>
        <taxon>Phaseoleae</taxon>
        <taxon>Canavalia</taxon>
    </lineage>
</organism>
<evidence type="ECO:0000313" key="2">
    <source>
        <dbReference type="EMBL" id="KAK7351535.1"/>
    </source>
</evidence>
<dbReference type="EMBL" id="JAYMYQ010000002">
    <property type="protein sequence ID" value="KAK7351535.1"/>
    <property type="molecule type" value="Genomic_DNA"/>
</dbReference>
<keyword evidence="1" id="KW-0812">Transmembrane</keyword>
<protein>
    <submittedName>
        <fullName evidence="2">Uncharacterized protein</fullName>
    </submittedName>
</protein>
<feature type="transmembrane region" description="Helical" evidence="1">
    <location>
        <begin position="58"/>
        <end position="79"/>
    </location>
</feature>
<sequence>MSETLLTEKIKNQNEHKYQKLGCRDVQKISITKHPVDHFHRKVFIVFFCWVDYRTDPFVVAHFVHISISLLFATLRLMIENFGFVRLWALLFIFPLEHLPSFR</sequence>
<proteinExistence type="predicted"/>
<keyword evidence="3" id="KW-1185">Reference proteome</keyword>
<reference evidence="2 3" key="1">
    <citation type="submission" date="2024-01" db="EMBL/GenBank/DDBJ databases">
        <title>The genomes of 5 underutilized Papilionoideae crops provide insights into root nodulation and disease resistanc.</title>
        <authorList>
            <person name="Jiang F."/>
        </authorList>
    </citation>
    <scope>NUCLEOTIDE SEQUENCE [LARGE SCALE GENOMIC DNA]</scope>
    <source>
        <strain evidence="2">LVBAO_FW01</strain>
        <tissue evidence="2">Leaves</tissue>
    </source>
</reference>